<dbReference type="RefSeq" id="WP_079688719.1">
    <property type="nucleotide sequence ID" value="NZ_FUZU01000003.1"/>
</dbReference>
<sequence length="73" mass="8345">MAESLNLLEETINHFEEGAKSVRAYTNNTTYIITKAGESEDFWVAAEEPTFPKTKTKSLDTYFKDVFGIDARY</sequence>
<organism evidence="1 2">
    <name type="scientific">Ohtaekwangia koreensis</name>
    <dbReference type="NCBI Taxonomy" id="688867"/>
    <lineage>
        <taxon>Bacteria</taxon>
        <taxon>Pseudomonadati</taxon>
        <taxon>Bacteroidota</taxon>
        <taxon>Cytophagia</taxon>
        <taxon>Cytophagales</taxon>
        <taxon>Fulvivirgaceae</taxon>
        <taxon>Ohtaekwangia</taxon>
    </lineage>
</organism>
<dbReference type="Proteomes" id="UP000190961">
    <property type="component" value="Unassembled WGS sequence"/>
</dbReference>
<name>A0A1T5M3E2_9BACT</name>
<dbReference type="AlphaFoldDB" id="A0A1T5M3E2"/>
<proteinExistence type="predicted"/>
<reference evidence="1 2" key="1">
    <citation type="submission" date="2017-02" db="EMBL/GenBank/DDBJ databases">
        <authorList>
            <person name="Peterson S.W."/>
        </authorList>
    </citation>
    <scope>NUCLEOTIDE SEQUENCE [LARGE SCALE GENOMIC DNA]</scope>
    <source>
        <strain evidence="1 2">DSM 25262</strain>
    </source>
</reference>
<dbReference type="STRING" id="688867.SAMN05660236_4170"/>
<accession>A0A1T5M3E2</accession>
<protein>
    <submittedName>
        <fullName evidence="1">Uncharacterized protein</fullName>
    </submittedName>
</protein>
<keyword evidence="2" id="KW-1185">Reference proteome</keyword>
<dbReference type="EMBL" id="FUZU01000003">
    <property type="protein sequence ID" value="SKC82389.1"/>
    <property type="molecule type" value="Genomic_DNA"/>
</dbReference>
<evidence type="ECO:0000313" key="1">
    <source>
        <dbReference type="EMBL" id="SKC82389.1"/>
    </source>
</evidence>
<gene>
    <name evidence="1" type="ORF">SAMN05660236_4170</name>
</gene>
<evidence type="ECO:0000313" key="2">
    <source>
        <dbReference type="Proteomes" id="UP000190961"/>
    </source>
</evidence>
<dbReference type="OrthoDB" id="9867145at2"/>